<feature type="region of interest" description="Disordered" evidence="4">
    <location>
        <begin position="388"/>
        <end position="409"/>
    </location>
</feature>
<dbReference type="Pfam" id="PF09789">
    <property type="entry name" value="CC149"/>
    <property type="match status" value="1"/>
</dbReference>
<evidence type="ECO:0000256" key="2">
    <source>
        <dbReference type="ARBA" id="ARBA00023054"/>
    </source>
</evidence>
<dbReference type="PANTHER" id="PTHR21682">
    <property type="entry name" value="COILED-COIL DOMAIN-CONTAINING PROTEIN 149"/>
    <property type="match status" value="1"/>
</dbReference>
<sequence>MDDNVAAEFAAIKRKLQSKSEALSILNRELTTCKRERDHFKQLLESKEASSPSLNKKNVHEKEPFNFSELSLSSLDKRGFLNEIDELKRKLRAAQNEIKGLRGECGRERGVKWHQREELIEEIEEMREKIRAMSADLQSVLDEKEELIMERDAYRFKVYRLNHEIQTLLKSDSGIDVDSLVMENTYLKERFEQAVAEKEMLQQGLTKYKSMLDKNRIKGNVRLGTNTTCGGMVVTHRQVQELLENDNSVWKSPYNAEATLADLRSLSLALLEALQDKSLALIHQRKANKILAQRVTTLEGRLSEEASVFPSQVLVQGLSNVDVNKEMDKSVVEEYKEYMAKSRIQEVDEPTVRTEEEACSVQKEASEEEVLPPELQELVLRAMEEISENAGTESRWPECNELSTTLSSK</sequence>
<organism evidence="5">
    <name type="scientific">Lygus hesperus</name>
    <name type="common">Western plant bug</name>
    <dbReference type="NCBI Taxonomy" id="30085"/>
    <lineage>
        <taxon>Eukaryota</taxon>
        <taxon>Metazoa</taxon>
        <taxon>Ecdysozoa</taxon>
        <taxon>Arthropoda</taxon>
        <taxon>Hexapoda</taxon>
        <taxon>Insecta</taxon>
        <taxon>Pterygota</taxon>
        <taxon>Neoptera</taxon>
        <taxon>Paraneoptera</taxon>
        <taxon>Hemiptera</taxon>
        <taxon>Heteroptera</taxon>
        <taxon>Panheteroptera</taxon>
        <taxon>Cimicomorpha</taxon>
        <taxon>Miridae</taxon>
        <taxon>Mirini</taxon>
        <taxon>Lygus</taxon>
    </lineage>
</organism>
<gene>
    <name evidence="5" type="primary">CCDC149_0</name>
    <name evidence="5" type="ORF">g.59079</name>
</gene>
<keyword evidence="2 3" id="KW-0175">Coiled coil</keyword>
<proteinExistence type="inferred from homology"/>
<dbReference type="EMBL" id="GDHC01001743">
    <property type="protein sequence ID" value="JAQ16886.1"/>
    <property type="molecule type" value="Transcribed_RNA"/>
</dbReference>
<feature type="coiled-coil region" evidence="3">
    <location>
        <begin position="77"/>
        <end position="150"/>
    </location>
</feature>
<accession>A0A146MDQ9</accession>
<dbReference type="InterPro" id="IPR019179">
    <property type="entry name" value="CC149"/>
</dbReference>
<protein>
    <submittedName>
        <fullName evidence="5">Coiled-coil domain-containing protein 149</fullName>
    </submittedName>
</protein>
<evidence type="ECO:0000256" key="1">
    <source>
        <dbReference type="ARBA" id="ARBA00005872"/>
    </source>
</evidence>
<evidence type="ECO:0000313" key="5">
    <source>
        <dbReference type="EMBL" id="JAQ16886.1"/>
    </source>
</evidence>
<comment type="similarity">
    <text evidence="1">Belongs to the CCDC149 family.</text>
</comment>
<dbReference type="AlphaFoldDB" id="A0A146MDQ9"/>
<reference evidence="5" key="1">
    <citation type="journal article" date="2016" name="Gigascience">
        <title>De novo construction of an expanded transcriptome assembly for the western tarnished plant bug, Lygus hesperus.</title>
        <authorList>
            <person name="Tassone E.E."/>
            <person name="Geib S.M."/>
            <person name="Hall B."/>
            <person name="Fabrick J.A."/>
            <person name="Brent C.S."/>
            <person name="Hull J.J."/>
        </authorList>
    </citation>
    <scope>NUCLEOTIDE SEQUENCE</scope>
</reference>
<evidence type="ECO:0000256" key="3">
    <source>
        <dbReference type="SAM" id="Coils"/>
    </source>
</evidence>
<name>A0A146MDQ9_LYGHE</name>
<dbReference type="PANTHER" id="PTHR21682:SF2">
    <property type="entry name" value="COILED-COIL DOMAIN-CONTAINING PROTEIN 149"/>
    <property type="match status" value="1"/>
</dbReference>
<evidence type="ECO:0000256" key="4">
    <source>
        <dbReference type="SAM" id="MobiDB-lite"/>
    </source>
</evidence>